<dbReference type="RefSeq" id="WP_104373706.1">
    <property type="nucleotide sequence ID" value="NZ_BFAV01000179.1"/>
</dbReference>
<sequence>MSEFQYGGQAVIEGVMMRGPATRAVAVRRPEGDIALDEKPVGSITQRYPFLKLPLIRGVVALVESLVVGLEALSYSASQAMGEEEELSKTEIVLTMLFAFGLAIVLFVVLPTGAAHLMQSFVKGSIAQNLVEGVIRLLLFVGYVAVIGRLADIRRVFQYHGAEHKVINAYEAGEELTAPGVQKYPTFHPRCGTSFILIVLVMSIFLFSLLGHQGLFWRIASRVILLPVLAGVSYELLKLSARYADNLLCRIMISPGRWLQGLTTGEPDDSQVEVAITAFNAVRKESEEDYNVR</sequence>
<keyword evidence="1" id="KW-0472">Membrane</keyword>
<gene>
    <name evidence="2" type="ORF">DCCM_4786</name>
</gene>
<accession>A0A2L2XH15</accession>
<organism evidence="2 3">
    <name type="scientific">Desulfocucumis palustris</name>
    <dbReference type="NCBI Taxonomy" id="1898651"/>
    <lineage>
        <taxon>Bacteria</taxon>
        <taxon>Bacillati</taxon>
        <taxon>Bacillota</taxon>
        <taxon>Clostridia</taxon>
        <taxon>Eubacteriales</taxon>
        <taxon>Desulfocucumaceae</taxon>
        <taxon>Desulfocucumis</taxon>
    </lineage>
</organism>
<comment type="caution">
    <text evidence="2">The sequence shown here is derived from an EMBL/GenBank/DDBJ whole genome shotgun (WGS) entry which is preliminary data.</text>
</comment>
<dbReference type="InterPro" id="IPR010787">
    <property type="entry name" value="DUF1385"/>
</dbReference>
<dbReference type="PANTHER" id="PTHR42867:SF1">
    <property type="entry name" value="MEMBRANE PROTEIN-RELATED"/>
    <property type="match status" value="1"/>
</dbReference>
<dbReference type="OrthoDB" id="9784805at2"/>
<feature type="transmembrane region" description="Helical" evidence="1">
    <location>
        <begin position="191"/>
        <end position="210"/>
    </location>
</feature>
<keyword evidence="1" id="KW-1133">Transmembrane helix</keyword>
<keyword evidence="3" id="KW-1185">Reference proteome</keyword>
<evidence type="ECO:0000313" key="2">
    <source>
        <dbReference type="EMBL" id="GBF35657.1"/>
    </source>
</evidence>
<proteinExistence type="predicted"/>
<keyword evidence="1" id="KW-0812">Transmembrane</keyword>
<dbReference type="EMBL" id="BFAV01000179">
    <property type="protein sequence ID" value="GBF35657.1"/>
    <property type="molecule type" value="Genomic_DNA"/>
</dbReference>
<evidence type="ECO:0000256" key="1">
    <source>
        <dbReference type="SAM" id="Phobius"/>
    </source>
</evidence>
<dbReference type="Proteomes" id="UP000239549">
    <property type="component" value="Unassembled WGS sequence"/>
</dbReference>
<dbReference type="AlphaFoldDB" id="A0A2L2XH15"/>
<evidence type="ECO:0000313" key="3">
    <source>
        <dbReference type="Proteomes" id="UP000239549"/>
    </source>
</evidence>
<dbReference type="Pfam" id="PF07136">
    <property type="entry name" value="DUF1385"/>
    <property type="match status" value="1"/>
</dbReference>
<feature type="transmembrane region" description="Helical" evidence="1">
    <location>
        <begin position="134"/>
        <end position="151"/>
    </location>
</feature>
<reference evidence="3" key="1">
    <citation type="submission" date="2018-02" db="EMBL/GenBank/DDBJ databases">
        <title>Genome sequence of Desulfocucumis palustris strain NAW-5.</title>
        <authorList>
            <person name="Watanabe M."/>
            <person name="Kojima H."/>
            <person name="Fukui M."/>
        </authorList>
    </citation>
    <scope>NUCLEOTIDE SEQUENCE [LARGE SCALE GENOMIC DNA]</scope>
    <source>
        <strain evidence="3">NAW-5</strain>
    </source>
</reference>
<protein>
    <recommendedName>
        <fullName evidence="4">DUF1385 domain-containing protein</fullName>
    </recommendedName>
</protein>
<name>A0A2L2XH15_9FIRM</name>
<evidence type="ECO:0008006" key="4">
    <source>
        <dbReference type="Google" id="ProtNLM"/>
    </source>
</evidence>
<dbReference type="PANTHER" id="PTHR42867">
    <property type="entry name" value="MEMBRANE PROTEIN-RELATED"/>
    <property type="match status" value="1"/>
</dbReference>
<feature type="transmembrane region" description="Helical" evidence="1">
    <location>
        <begin position="93"/>
        <end position="114"/>
    </location>
</feature>